<dbReference type="RefSeq" id="WP_377558618.1">
    <property type="nucleotide sequence ID" value="NZ_JBHUHQ010000040.1"/>
</dbReference>
<evidence type="ECO:0008006" key="3">
    <source>
        <dbReference type="Google" id="ProtNLM"/>
    </source>
</evidence>
<organism evidence="1 2">
    <name type="scientific">Ornithinibacillus salinisoli</name>
    <dbReference type="NCBI Taxonomy" id="1848459"/>
    <lineage>
        <taxon>Bacteria</taxon>
        <taxon>Bacillati</taxon>
        <taxon>Bacillota</taxon>
        <taxon>Bacilli</taxon>
        <taxon>Bacillales</taxon>
        <taxon>Bacillaceae</taxon>
        <taxon>Ornithinibacillus</taxon>
    </lineage>
</organism>
<gene>
    <name evidence="1" type="ORF">ACFSJF_20070</name>
</gene>
<name>A0ABW4W546_9BACI</name>
<accession>A0ABW4W546</accession>
<dbReference type="EMBL" id="JBHUHQ010000040">
    <property type="protein sequence ID" value="MFD2046568.1"/>
    <property type="molecule type" value="Genomic_DNA"/>
</dbReference>
<sequence>MKKVYALIGGFLIFIVAVYLFSGNQGNGNREVYAEKEKPKESEDIIDEIITEKEKDTEKLTGEYIKIIRQIQDYKFPTNGVVKEDKTTVYYDNGYDLFKNGMGFAVAYDPNIGPAEPTKEQYIPVIVGLIHSTYNEEIHDWEDVNAISRYIEEALEQLDQAKVYAEEYPPFSDWLDETIGYLNKAKGIVPNIEAKVPFRKALTNIENFVEAKEIAEE</sequence>
<evidence type="ECO:0000313" key="1">
    <source>
        <dbReference type="EMBL" id="MFD2046568.1"/>
    </source>
</evidence>
<protein>
    <recommendedName>
        <fullName evidence="3">S-layer homology domain-containing protein</fullName>
    </recommendedName>
</protein>
<comment type="caution">
    <text evidence="1">The sequence shown here is derived from an EMBL/GenBank/DDBJ whole genome shotgun (WGS) entry which is preliminary data.</text>
</comment>
<evidence type="ECO:0000313" key="2">
    <source>
        <dbReference type="Proteomes" id="UP001597383"/>
    </source>
</evidence>
<proteinExistence type="predicted"/>
<reference evidence="2" key="1">
    <citation type="journal article" date="2019" name="Int. J. Syst. Evol. Microbiol.">
        <title>The Global Catalogue of Microorganisms (GCM) 10K type strain sequencing project: providing services to taxonomists for standard genome sequencing and annotation.</title>
        <authorList>
            <consortium name="The Broad Institute Genomics Platform"/>
            <consortium name="The Broad Institute Genome Sequencing Center for Infectious Disease"/>
            <person name="Wu L."/>
            <person name="Ma J."/>
        </authorList>
    </citation>
    <scope>NUCLEOTIDE SEQUENCE [LARGE SCALE GENOMIC DNA]</scope>
    <source>
        <strain evidence="2">R28</strain>
    </source>
</reference>
<dbReference type="Proteomes" id="UP001597383">
    <property type="component" value="Unassembled WGS sequence"/>
</dbReference>
<keyword evidence="2" id="KW-1185">Reference proteome</keyword>